<dbReference type="EMBL" id="BJWG01000019">
    <property type="protein sequence ID" value="GEL96381.1"/>
    <property type="molecule type" value="Genomic_DNA"/>
</dbReference>
<name>A0A511JEG6_9CELL</name>
<feature type="compositionally biased region" description="Polar residues" evidence="1">
    <location>
        <begin position="162"/>
        <end position="185"/>
    </location>
</feature>
<feature type="region of interest" description="Disordered" evidence="1">
    <location>
        <begin position="64"/>
        <end position="90"/>
    </location>
</feature>
<feature type="region of interest" description="Disordered" evidence="1">
    <location>
        <begin position="1"/>
        <end position="48"/>
    </location>
</feature>
<evidence type="ECO:0000256" key="1">
    <source>
        <dbReference type="SAM" id="MobiDB-lite"/>
    </source>
</evidence>
<evidence type="ECO:0000313" key="3">
    <source>
        <dbReference type="Proteomes" id="UP000321720"/>
    </source>
</evidence>
<keyword evidence="3" id="KW-1185">Reference proteome</keyword>
<protein>
    <submittedName>
        <fullName evidence="2">Uncharacterized protein</fullName>
    </submittedName>
</protein>
<organism evidence="2 3">
    <name type="scientific">Cellulomonas composti</name>
    <dbReference type="NCBI Taxonomy" id="266130"/>
    <lineage>
        <taxon>Bacteria</taxon>
        <taxon>Bacillati</taxon>
        <taxon>Actinomycetota</taxon>
        <taxon>Actinomycetes</taxon>
        <taxon>Micrococcales</taxon>
        <taxon>Cellulomonadaceae</taxon>
        <taxon>Cellulomonas</taxon>
    </lineage>
</organism>
<feature type="region of interest" description="Disordered" evidence="1">
    <location>
        <begin position="155"/>
        <end position="185"/>
    </location>
</feature>
<dbReference type="OrthoDB" id="6455404at2"/>
<gene>
    <name evidence="2" type="ORF">CCO02nite_30390</name>
</gene>
<feature type="compositionally biased region" description="Low complexity" evidence="1">
    <location>
        <begin position="23"/>
        <end position="44"/>
    </location>
</feature>
<dbReference type="Proteomes" id="UP000321720">
    <property type="component" value="Unassembled WGS sequence"/>
</dbReference>
<dbReference type="RefSeq" id="WP_146844011.1">
    <property type="nucleotide sequence ID" value="NZ_BJWG01000019.1"/>
</dbReference>
<sequence>MTRDSGTRLHAQTGAGSADRESTTSAPTALAPAPVAGLTGGATTDEYASTGAPLSVLRRYGGHAATPIRRNPEGGDADDGGWKTQGGKAKASKADKIVEAAEGGSGMFSLGTATEAQAKQAGLAWVGEGYHETSSKLGTIYISADGTRQWRAPTMKPKLGKKQSNFESRAGSSGAWTNNGHLTIN</sequence>
<accession>A0A511JEG6</accession>
<reference evidence="2 3" key="1">
    <citation type="submission" date="2019-07" db="EMBL/GenBank/DDBJ databases">
        <title>Whole genome shotgun sequence of Cellulomonas composti NBRC 100758.</title>
        <authorList>
            <person name="Hosoyama A."/>
            <person name="Uohara A."/>
            <person name="Ohji S."/>
            <person name="Ichikawa N."/>
        </authorList>
    </citation>
    <scope>NUCLEOTIDE SEQUENCE [LARGE SCALE GENOMIC DNA]</scope>
    <source>
        <strain evidence="2 3">NBRC 100758</strain>
    </source>
</reference>
<evidence type="ECO:0000313" key="2">
    <source>
        <dbReference type="EMBL" id="GEL96381.1"/>
    </source>
</evidence>
<proteinExistence type="predicted"/>
<dbReference type="AlphaFoldDB" id="A0A511JEG6"/>
<comment type="caution">
    <text evidence="2">The sequence shown here is derived from an EMBL/GenBank/DDBJ whole genome shotgun (WGS) entry which is preliminary data.</text>
</comment>